<feature type="transmembrane region" description="Helical" evidence="5">
    <location>
        <begin position="249"/>
        <end position="275"/>
    </location>
</feature>
<name>A0A848EGQ9_9PROT</name>
<evidence type="ECO:0000256" key="4">
    <source>
        <dbReference type="ARBA" id="ARBA00023136"/>
    </source>
</evidence>
<feature type="transmembrane region" description="Helical" evidence="5">
    <location>
        <begin position="349"/>
        <end position="367"/>
    </location>
</feature>
<dbReference type="InterPro" id="IPR018490">
    <property type="entry name" value="cNMP-bd_dom_sf"/>
</dbReference>
<dbReference type="PROSITE" id="PS50801">
    <property type="entry name" value="STAS"/>
    <property type="match status" value="1"/>
</dbReference>
<keyword evidence="4 5" id="KW-0472">Membrane</keyword>
<dbReference type="PANTHER" id="PTHR43310:SF2">
    <property type="entry name" value="SLC26A_SULP TRANSPORTER DOMAIN-CONTAINING PROTEIN"/>
    <property type="match status" value="1"/>
</dbReference>
<evidence type="ECO:0000259" key="7">
    <source>
        <dbReference type="PROSITE" id="PS50801"/>
    </source>
</evidence>
<dbReference type="InterPro" id="IPR000595">
    <property type="entry name" value="cNMP-bd_dom"/>
</dbReference>
<gene>
    <name evidence="8" type="ORF">GWK16_21530</name>
</gene>
<dbReference type="PROSITE" id="PS50042">
    <property type="entry name" value="CNMP_BINDING_3"/>
    <property type="match status" value="1"/>
</dbReference>
<dbReference type="SMART" id="SM00100">
    <property type="entry name" value="cNMP"/>
    <property type="match status" value="1"/>
</dbReference>
<protein>
    <submittedName>
        <fullName evidence="8">SLC26A/SulP transporter family protein</fullName>
    </submittedName>
</protein>
<evidence type="ECO:0000313" key="8">
    <source>
        <dbReference type="EMBL" id="NMJ43844.1"/>
    </source>
</evidence>
<reference evidence="8 9" key="1">
    <citation type="submission" date="2020-03" db="EMBL/GenBank/DDBJ databases">
        <authorList>
            <person name="Sun Q."/>
        </authorList>
    </citation>
    <scope>NUCLEOTIDE SEQUENCE [LARGE SCALE GENOMIC DNA]</scope>
    <source>
        <strain evidence="8 9">JC162</strain>
    </source>
</reference>
<dbReference type="SUPFAM" id="SSF52091">
    <property type="entry name" value="SpoIIaa-like"/>
    <property type="match status" value="1"/>
</dbReference>
<feature type="transmembrane region" description="Helical" evidence="5">
    <location>
        <begin position="126"/>
        <end position="151"/>
    </location>
</feature>
<dbReference type="Pfam" id="PF00916">
    <property type="entry name" value="Sulfate_transp"/>
    <property type="match status" value="1"/>
</dbReference>
<dbReference type="InterPro" id="IPR011547">
    <property type="entry name" value="SLC26A/SulP_dom"/>
</dbReference>
<dbReference type="Pfam" id="PF00027">
    <property type="entry name" value="cNMP_binding"/>
    <property type="match status" value="1"/>
</dbReference>
<feature type="transmembrane region" description="Helical" evidence="5">
    <location>
        <begin position="379"/>
        <end position="410"/>
    </location>
</feature>
<evidence type="ECO:0000256" key="5">
    <source>
        <dbReference type="SAM" id="Phobius"/>
    </source>
</evidence>
<dbReference type="InterPro" id="IPR018488">
    <property type="entry name" value="cNMP-bd_CS"/>
</dbReference>
<dbReference type="InterPro" id="IPR052706">
    <property type="entry name" value="Membrane-Transporter-like"/>
</dbReference>
<dbReference type="Gene3D" id="2.60.120.10">
    <property type="entry name" value="Jelly Rolls"/>
    <property type="match status" value="1"/>
</dbReference>
<evidence type="ECO:0000256" key="2">
    <source>
        <dbReference type="ARBA" id="ARBA00022692"/>
    </source>
</evidence>
<accession>A0A848EGQ9</accession>
<dbReference type="Proteomes" id="UP000548582">
    <property type="component" value="Unassembled WGS sequence"/>
</dbReference>
<feature type="transmembrane region" description="Helical" evidence="5">
    <location>
        <begin position="163"/>
        <end position="180"/>
    </location>
</feature>
<dbReference type="Pfam" id="PF01740">
    <property type="entry name" value="STAS"/>
    <property type="match status" value="1"/>
</dbReference>
<keyword evidence="3 5" id="KW-1133">Transmembrane helix</keyword>
<keyword evidence="9" id="KW-1185">Reference proteome</keyword>
<dbReference type="EMBL" id="JABBKX010000010">
    <property type="protein sequence ID" value="NMJ43844.1"/>
    <property type="molecule type" value="Genomic_DNA"/>
</dbReference>
<feature type="transmembrane region" description="Helical" evidence="5">
    <location>
        <begin position="187"/>
        <end position="207"/>
    </location>
</feature>
<dbReference type="CDD" id="cd00038">
    <property type="entry name" value="CAP_ED"/>
    <property type="match status" value="1"/>
</dbReference>
<evidence type="ECO:0000256" key="1">
    <source>
        <dbReference type="ARBA" id="ARBA00004141"/>
    </source>
</evidence>
<proteinExistence type="predicted"/>
<organism evidence="8 9">
    <name type="scientific">Neoroseomonas marina</name>
    <dbReference type="NCBI Taxonomy" id="1232220"/>
    <lineage>
        <taxon>Bacteria</taxon>
        <taxon>Pseudomonadati</taxon>
        <taxon>Pseudomonadota</taxon>
        <taxon>Alphaproteobacteria</taxon>
        <taxon>Acetobacterales</taxon>
        <taxon>Acetobacteraceae</taxon>
        <taxon>Neoroseomonas</taxon>
    </lineage>
</organism>
<dbReference type="CDD" id="cd07042">
    <property type="entry name" value="STAS_SulP_like_sulfate_transporter"/>
    <property type="match status" value="1"/>
</dbReference>
<dbReference type="PROSITE" id="PS00889">
    <property type="entry name" value="CNMP_BINDING_2"/>
    <property type="match status" value="1"/>
</dbReference>
<comment type="subcellular location">
    <subcellularLocation>
        <location evidence="1">Membrane</location>
        <topology evidence="1">Multi-pass membrane protein</topology>
    </subcellularLocation>
</comment>
<sequence>MSVWSVTSAIAYAGLLYAGFSTAGLQLGISGALLGVLTVTLVGALASARSGIAFAALGSAAVLHAAAVQAVDAALEAKGVPAGLAREGAAVLASGIMTATTGVALAAVGFARLGSLVRLLPHPVAVGFYAGLGVAFTAGGITLATGIAPRLESLDALALPEHLLQAGVACGVASLLVVLPRWIRHGAVMPAVLAAAILVFHASWAALGRSVADGQQAGWLLGPFPSGRILSLPPALSFDLFDGDLATSLLPYAASSALLSATTLALMVTGIEALTGRAMDVDREMQVAGFANVAGGALGGLPSGHALAPTTLLARSGLVARWVTAVPAAVALTVLLVGADALELMPRPVLAALLIAVGFEWMVLHSWREARVLPRHEVVILLCVATSIVVVGILGGIGIGLGLSLLIFAWTYRRVPVIRSTVRGHEMRSSVTRSAAMAHVLETQGRRILLLRLQGYMFFLNAETVQRAFAAAAADGVRFLILDFQHVLGIDSSAIDVFGRLERDARQRGVVIALSAVPEVVMDRFAARDVFHACARVSSADQGLEQAEELVLAEQGKSVHEERASFAAHLAAAADMPDAGRRLEPFVTRVVFAPGTVLMRQGQPADHMIFLESGRVSTVLHEGSATPIHLRTLTPGTLVGEIALVRGGSRTASVIAVTSCEAVRIGRAELARLEVEDPALAFALHRLIMLQVSDKLVDNTRAMEFALR</sequence>
<feature type="transmembrane region" description="Helical" evidence="5">
    <location>
        <begin position="52"/>
        <end position="71"/>
    </location>
</feature>
<dbReference type="InterPro" id="IPR036513">
    <property type="entry name" value="STAS_dom_sf"/>
</dbReference>
<feature type="domain" description="STAS" evidence="7">
    <location>
        <begin position="448"/>
        <end position="551"/>
    </location>
</feature>
<evidence type="ECO:0000256" key="3">
    <source>
        <dbReference type="ARBA" id="ARBA00022989"/>
    </source>
</evidence>
<dbReference type="AlphaFoldDB" id="A0A848EGQ9"/>
<dbReference type="InterPro" id="IPR002645">
    <property type="entry name" value="STAS_dom"/>
</dbReference>
<keyword evidence="2 5" id="KW-0812">Transmembrane</keyword>
<feature type="domain" description="Cyclic nucleotide-binding" evidence="6">
    <location>
        <begin position="592"/>
        <end position="673"/>
    </location>
</feature>
<dbReference type="Gene3D" id="3.30.750.24">
    <property type="entry name" value="STAS domain"/>
    <property type="match status" value="1"/>
</dbReference>
<feature type="transmembrane region" description="Helical" evidence="5">
    <location>
        <begin position="25"/>
        <end position="45"/>
    </location>
</feature>
<dbReference type="PANTHER" id="PTHR43310">
    <property type="entry name" value="SULFATE TRANSPORTER YBAR-RELATED"/>
    <property type="match status" value="1"/>
</dbReference>
<dbReference type="InterPro" id="IPR014710">
    <property type="entry name" value="RmlC-like_jellyroll"/>
</dbReference>
<evidence type="ECO:0000313" key="9">
    <source>
        <dbReference type="Proteomes" id="UP000548582"/>
    </source>
</evidence>
<dbReference type="SUPFAM" id="SSF51206">
    <property type="entry name" value="cAMP-binding domain-like"/>
    <property type="match status" value="1"/>
</dbReference>
<evidence type="ECO:0000259" key="6">
    <source>
        <dbReference type="PROSITE" id="PS50042"/>
    </source>
</evidence>
<feature type="transmembrane region" description="Helical" evidence="5">
    <location>
        <begin position="319"/>
        <end position="337"/>
    </location>
</feature>
<feature type="transmembrane region" description="Helical" evidence="5">
    <location>
        <begin position="91"/>
        <end position="114"/>
    </location>
</feature>
<dbReference type="GO" id="GO:0016020">
    <property type="term" value="C:membrane"/>
    <property type="evidence" value="ECO:0007669"/>
    <property type="project" value="UniProtKB-SubCell"/>
</dbReference>
<comment type="caution">
    <text evidence="8">The sequence shown here is derived from an EMBL/GenBank/DDBJ whole genome shotgun (WGS) entry which is preliminary data.</text>
</comment>